<dbReference type="Gene3D" id="1.10.10.10">
    <property type="entry name" value="Winged helix-like DNA-binding domain superfamily/Winged helix DNA-binding domain"/>
    <property type="match status" value="1"/>
</dbReference>
<evidence type="ECO:0000256" key="3">
    <source>
        <dbReference type="ARBA" id="ARBA00023163"/>
    </source>
</evidence>
<dbReference type="AlphaFoldDB" id="A0A2N3KRV3"/>
<keyword evidence="3" id="KW-0804">Transcription</keyword>
<accession>A0A2N3KRV3</accession>
<name>A0A2N3KRV3_9PROT</name>
<dbReference type="SMART" id="SM00418">
    <property type="entry name" value="HTH_ARSR"/>
    <property type="match status" value="1"/>
</dbReference>
<protein>
    <submittedName>
        <fullName evidence="6">Transcriptional regulator</fullName>
    </submittedName>
</protein>
<evidence type="ECO:0000313" key="5">
    <source>
        <dbReference type="EMBL" id="AUG52603.1"/>
    </source>
</evidence>
<evidence type="ECO:0000256" key="1">
    <source>
        <dbReference type="ARBA" id="ARBA00023015"/>
    </source>
</evidence>
<keyword evidence="2" id="KW-0238">DNA-binding</keyword>
<dbReference type="InterPro" id="IPR036390">
    <property type="entry name" value="WH_DNA-bd_sf"/>
</dbReference>
<dbReference type="CDD" id="cd00090">
    <property type="entry name" value="HTH_ARSR"/>
    <property type="match status" value="1"/>
</dbReference>
<dbReference type="SUPFAM" id="SSF46785">
    <property type="entry name" value="Winged helix' DNA-binding domain"/>
    <property type="match status" value="1"/>
</dbReference>
<feature type="domain" description="HTH arsR-type" evidence="4">
    <location>
        <begin position="1"/>
        <end position="100"/>
    </location>
</feature>
<dbReference type="EMBL" id="CP024199">
    <property type="protein sequence ID" value="AUG52603.1"/>
    <property type="molecule type" value="Genomic_DNA"/>
</dbReference>
<dbReference type="KEGG" id="thac:CSC3H3_07635"/>
<organism evidence="6 8">
    <name type="scientific">Thalassospira marina</name>
    <dbReference type="NCBI Taxonomy" id="2048283"/>
    <lineage>
        <taxon>Bacteria</taxon>
        <taxon>Pseudomonadati</taxon>
        <taxon>Pseudomonadota</taxon>
        <taxon>Alphaproteobacteria</taxon>
        <taxon>Rhodospirillales</taxon>
        <taxon>Thalassospiraceae</taxon>
        <taxon>Thalassospira</taxon>
    </lineage>
</organism>
<evidence type="ECO:0000259" key="4">
    <source>
        <dbReference type="PROSITE" id="PS50987"/>
    </source>
</evidence>
<dbReference type="PANTHER" id="PTHR33154">
    <property type="entry name" value="TRANSCRIPTIONAL REGULATOR, ARSR FAMILY"/>
    <property type="match status" value="1"/>
</dbReference>
<evidence type="ECO:0000313" key="7">
    <source>
        <dbReference type="Proteomes" id="UP000233458"/>
    </source>
</evidence>
<proteinExistence type="predicted"/>
<gene>
    <name evidence="6" type="ORF">COO20_14350</name>
    <name evidence="5" type="ORF">CSC3H3_07635</name>
</gene>
<dbReference type="EMBL" id="NWTK01000009">
    <property type="protein sequence ID" value="PKR53281.1"/>
    <property type="molecule type" value="Genomic_DNA"/>
</dbReference>
<reference evidence="5 7" key="2">
    <citation type="submission" date="2017-10" db="EMBL/GenBank/DDBJ databases">
        <title>Biodiversity and function of Thalassospira species in the particle-attached aromatic-hydrocarbon-degrading consortia from the surface seawater of the China South Sea.</title>
        <authorList>
            <person name="Dong C."/>
            <person name="Liu R."/>
            <person name="Shao Z."/>
        </authorList>
    </citation>
    <scope>NUCLEOTIDE SEQUENCE [LARGE SCALE GENOMIC DNA]</scope>
    <source>
        <strain evidence="5 7">CSC3H3</strain>
    </source>
</reference>
<keyword evidence="7" id="KW-1185">Reference proteome</keyword>
<evidence type="ECO:0000256" key="2">
    <source>
        <dbReference type="ARBA" id="ARBA00023125"/>
    </source>
</evidence>
<dbReference type="PANTHER" id="PTHR33154:SF33">
    <property type="entry name" value="TRANSCRIPTIONAL REPRESSOR SDPR"/>
    <property type="match status" value="1"/>
</dbReference>
<dbReference type="GO" id="GO:0003677">
    <property type="term" value="F:DNA binding"/>
    <property type="evidence" value="ECO:0007669"/>
    <property type="project" value="UniProtKB-KW"/>
</dbReference>
<dbReference type="OrthoDB" id="9790747at2"/>
<dbReference type="InterPro" id="IPR001845">
    <property type="entry name" value="HTH_ArsR_DNA-bd_dom"/>
</dbReference>
<dbReference type="InterPro" id="IPR011991">
    <property type="entry name" value="ArsR-like_HTH"/>
</dbReference>
<reference evidence="6 8" key="1">
    <citation type="submission" date="2017-09" db="EMBL/GenBank/DDBJ databases">
        <title>Biodiversity and function of Thalassospira species in the particle-attached aromatic-hydrocarbon-degrading consortia from the surface seawater of the South China Sea.</title>
        <authorList>
            <person name="Dong C."/>
            <person name="Liu R."/>
            <person name="Shao Z."/>
        </authorList>
    </citation>
    <scope>NUCLEOTIDE SEQUENCE [LARGE SCALE GENOMIC DNA]</scope>
    <source>
        <strain evidence="6 8">CSC1P2</strain>
    </source>
</reference>
<dbReference type="Proteomes" id="UP000233597">
    <property type="component" value="Unassembled WGS sequence"/>
</dbReference>
<keyword evidence="1" id="KW-0805">Transcription regulation</keyword>
<dbReference type="Pfam" id="PF01022">
    <property type="entry name" value="HTH_5"/>
    <property type="match status" value="1"/>
</dbReference>
<evidence type="ECO:0000313" key="8">
    <source>
        <dbReference type="Proteomes" id="UP000233597"/>
    </source>
</evidence>
<dbReference type="Proteomes" id="UP000233458">
    <property type="component" value="Chromosome"/>
</dbReference>
<dbReference type="PROSITE" id="PS50987">
    <property type="entry name" value="HTH_ARSR_2"/>
    <property type="match status" value="1"/>
</dbReference>
<evidence type="ECO:0000313" key="6">
    <source>
        <dbReference type="EMBL" id="PKR53281.1"/>
    </source>
</evidence>
<dbReference type="RefSeq" id="WP_101267731.1">
    <property type="nucleotide sequence ID" value="NZ_CP024199.1"/>
</dbReference>
<dbReference type="GO" id="GO:0003700">
    <property type="term" value="F:DNA-binding transcription factor activity"/>
    <property type="evidence" value="ECO:0007669"/>
    <property type="project" value="InterPro"/>
</dbReference>
<sequence>MDIHLVIKALANPTRVAILNGLKNPAAHFPPQDEGDIEIEGVCVSSIQEGIGLSQSTTSSYLELLQRAGLVKATRRGRWTYYKRDEDGIRQFAEAVKNDL</sequence>
<dbReference type="InterPro" id="IPR036388">
    <property type="entry name" value="WH-like_DNA-bd_sf"/>
</dbReference>
<dbReference type="InterPro" id="IPR051081">
    <property type="entry name" value="HTH_MetalResp_TranReg"/>
</dbReference>